<dbReference type="PANTHER" id="PTHR30332:SF17">
    <property type="entry name" value="TYPE IV PILIATION SYSTEM PROTEIN DR_0774-RELATED"/>
    <property type="match status" value="1"/>
</dbReference>
<dbReference type="GO" id="GO:0009306">
    <property type="term" value="P:protein secretion"/>
    <property type="evidence" value="ECO:0007669"/>
    <property type="project" value="InterPro"/>
</dbReference>
<dbReference type="GO" id="GO:0015627">
    <property type="term" value="C:type II protein secretion system complex"/>
    <property type="evidence" value="ECO:0007669"/>
    <property type="project" value="TreeGrafter"/>
</dbReference>
<evidence type="ECO:0000313" key="6">
    <source>
        <dbReference type="EMBL" id="OAP87761.1"/>
    </source>
</evidence>
<dbReference type="InterPro" id="IPR011662">
    <property type="entry name" value="Secretin/TonB_short_N"/>
</dbReference>
<dbReference type="RefSeq" id="WP_064219835.1">
    <property type="nucleotide sequence ID" value="NZ_LVXZ01000184.1"/>
</dbReference>
<keyword evidence="2" id="KW-0472">Membrane</keyword>
<gene>
    <name evidence="6" type="ORF">A4H96_12135</name>
</gene>
<accession>A0A179B9H9</accession>
<feature type="domain" description="Secretin/TonB short N-terminal" evidence="5">
    <location>
        <begin position="88"/>
        <end position="136"/>
    </location>
</feature>
<proteinExistence type="predicted"/>
<sequence length="574" mass="60730">MRKQLAILMSCIWLAGCQTVPDNPASAMLPAAKPAIKPPPPAVQQALLPPVDSLIPRRPSPLQKRFDLVVQNAPAREVFMGLGMSSGQNVILSPKVGGSLTLDLHHVTLDDALRAIRAAYGYQYEVQGRQIVIYPPAPETRIYRVNYLDIARSAKSQLTVAGTELNGNSGNNGGGGMVGQGQAFGQSKPSAEVKTDSSSDFWKTLKPLLGMVAGKEGKVIISPLSGVIVVRAMPDRQREIQAFLHHLTNGLERQVILEAKILEVQLSSGFQAGINWSTVMGNAQINQLAPINSNGSFNTNGYAPTQGTITSGGTTPNLGQLAPGLLPAMNAVQPFGGVFNAVISGGKGFNAILEALGTQGKVKVLSSPRVATLNNQTAVIKVGTDNIYVTNVQTNAGTSSGVIGSTVINQATPVLSPLFSGVALDVTPAISGDGMVTLYVHPSVTSVTTQAQAFTVGNQSYVLPLASSSVREVDTVVRAASGQVIVIGGLMKTDEHSSHSGIPLLQDIPYLGYLFKSTQQTAIKSELVVLIKPIVVDKRGVWQQQIHQARKELSEHDLDFNTAVLPARQMEAAH</sequence>
<dbReference type="InterPro" id="IPR011514">
    <property type="entry name" value="Secretin_N_2"/>
</dbReference>
<dbReference type="InterPro" id="IPR013358">
    <property type="entry name" value="Pilus_biogenesis_MshL"/>
</dbReference>
<dbReference type="PROSITE" id="PS51257">
    <property type="entry name" value="PROKAR_LIPOPROTEIN"/>
    <property type="match status" value="1"/>
</dbReference>
<comment type="caution">
    <text evidence="6">The sequence shown here is derived from an EMBL/GenBank/DDBJ whole genome shotgun (WGS) entry which is preliminary data.</text>
</comment>
<dbReference type="Pfam" id="PF07655">
    <property type="entry name" value="Secretin_N_2"/>
    <property type="match status" value="1"/>
</dbReference>
<name>A0A179B9H9_ACIFR</name>
<dbReference type="Pfam" id="PF07660">
    <property type="entry name" value="STN"/>
    <property type="match status" value="1"/>
</dbReference>
<keyword evidence="3" id="KW-0998">Cell outer membrane</keyword>
<evidence type="ECO:0000259" key="5">
    <source>
        <dbReference type="SMART" id="SM00965"/>
    </source>
</evidence>
<reference evidence="6 7" key="1">
    <citation type="submission" date="2016-04" db="EMBL/GenBank/DDBJ databases">
        <title>Acidithiobacillus ferrooxidans genome sequencing and assembly.</title>
        <authorList>
            <person name="Zhou Z."/>
        </authorList>
    </citation>
    <scope>NUCLEOTIDE SEQUENCE [LARGE SCALE GENOMIC DNA]</scope>
    <source>
        <strain evidence="6 7">BY0502</strain>
    </source>
</reference>
<organism evidence="6 7">
    <name type="scientific">Acidithiobacillus ferrooxidans</name>
    <name type="common">Thiobacillus ferrooxidans</name>
    <dbReference type="NCBI Taxonomy" id="920"/>
    <lineage>
        <taxon>Bacteria</taxon>
        <taxon>Pseudomonadati</taxon>
        <taxon>Pseudomonadota</taxon>
        <taxon>Acidithiobacillia</taxon>
        <taxon>Acidithiobacillales</taxon>
        <taxon>Acidithiobacillaceae</taxon>
        <taxon>Acidithiobacillus</taxon>
    </lineage>
</organism>
<dbReference type="AlphaFoldDB" id="A0A179B9H9"/>
<evidence type="ECO:0000256" key="2">
    <source>
        <dbReference type="ARBA" id="ARBA00023136"/>
    </source>
</evidence>
<evidence type="ECO:0000313" key="7">
    <source>
        <dbReference type="Proteomes" id="UP000078302"/>
    </source>
</evidence>
<dbReference type="Gene3D" id="3.30.1370.130">
    <property type="match status" value="1"/>
</dbReference>
<dbReference type="GO" id="GO:0009297">
    <property type="term" value="P:pilus assembly"/>
    <property type="evidence" value="ECO:0007669"/>
    <property type="project" value="InterPro"/>
</dbReference>
<evidence type="ECO:0000256" key="4">
    <source>
        <dbReference type="SAM" id="MobiDB-lite"/>
    </source>
</evidence>
<dbReference type="InterPro" id="IPR004846">
    <property type="entry name" value="T2SS/T3SS_dom"/>
</dbReference>
<dbReference type="Pfam" id="PF00263">
    <property type="entry name" value="Secretin"/>
    <property type="match status" value="1"/>
</dbReference>
<feature type="region of interest" description="Disordered" evidence="4">
    <location>
        <begin position="167"/>
        <end position="196"/>
    </location>
</feature>
<dbReference type="SMART" id="SM00965">
    <property type="entry name" value="STN"/>
    <property type="match status" value="1"/>
</dbReference>
<protein>
    <recommendedName>
        <fullName evidence="5">Secretin/TonB short N-terminal domain-containing protein</fullName>
    </recommendedName>
</protein>
<dbReference type="EMBL" id="LVXZ01000184">
    <property type="protein sequence ID" value="OAP87761.1"/>
    <property type="molecule type" value="Genomic_DNA"/>
</dbReference>
<dbReference type="NCBIfam" id="TIGR02519">
    <property type="entry name" value="pilus_MshL"/>
    <property type="match status" value="1"/>
</dbReference>
<evidence type="ECO:0000256" key="3">
    <source>
        <dbReference type="ARBA" id="ARBA00023237"/>
    </source>
</evidence>
<keyword evidence="1" id="KW-0813">Transport</keyword>
<dbReference type="GO" id="GO:0019867">
    <property type="term" value="C:outer membrane"/>
    <property type="evidence" value="ECO:0007669"/>
    <property type="project" value="InterPro"/>
</dbReference>
<dbReference type="PANTHER" id="PTHR30332">
    <property type="entry name" value="PROBABLE GENERAL SECRETION PATHWAY PROTEIN D"/>
    <property type="match status" value="1"/>
</dbReference>
<dbReference type="InterPro" id="IPR050810">
    <property type="entry name" value="Bact_Secretion_Sys_Channel"/>
</dbReference>
<evidence type="ECO:0000256" key="1">
    <source>
        <dbReference type="ARBA" id="ARBA00022448"/>
    </source>
</evidence>
<feature type="compositionally biased region" description="Gly residues" evidence="4">
    <location>
        <begin position="170"/>
        <end position="179"/>
    </location>
</feature>
<dbReference type="Proteomes" id="UP000078302">
    <property type="component" value="Unassembled WGS sequence"/>
</dbReference>
<dbReference type="InterPro" id="IPR001775">
    <property type="entry name" value="GspD/PilQ"/>
</dbReference>
<dbReference type="PRINTS" id="PR00811">
    <property type="entry name" value="BCTERIALGSPD"/>
</dbReference>
<keyword evidence="7" id="KW-1185">Reference proteome</keyword>